<feature type="domain" description="CoA-binding" evidence="1">
    <location>
        <begin position="3"/>
        <end position="114"/>
    </location>
</feature>
<sequence>MNKKTLVLGASLKPNRYSNLAVEKLSANAIETHAFGLRKGQINKVEVDTELQDYKNIHTVTLYLNPMRQKEYYNYIVGLKPKRVIFNPGTENPEFYNILKENNIAFEVACTLVLLSTNQY</sequence>
<evidence type="ECO:0000313" key="3">
    <source>
        <dbReference type="Proteomes" id="UP000321790"/>
    </source>
</evidence>
<dbReference type="OrthoDB" id="708726at2"/>
<dbReference type="Pfam" id="PF13380">
    <property type="entry name" value="CoA_binding_2"/>
    <property type="match status" value="1"/>
</dbReference>
<accession>A0A5C7AUJ5</accession>
<protein>
    <submittedName>
        <fullName evidence="2">CoA-binding protein</fullName>
    </submittedName>
</protein>
<dbReference type="SUPFAM" id="SSF51735">
    <property type="entry name" value="NAD(P)-binding Rossmann-fold domains"/>
    <property type="match status" value="1"/>
</dbReference>
<proteinExistence type="predicted"/>
<dbReference type="InterPro" id="IPR036291">
    <property type="entry name" value="NAD(P)-bd_dom_sf"/>
</dbReference>
<evidence type="ECO:0000313" key="2">
    <source>
        <dbReference type="EMBL" id="TXE12071.1"/>
    </source>
</evidence>
<dbReference type="AlphaFoldDB" id="A0A5C7AUJ5"/>
<dbReference type="EMBL" id="VOSC01000019">
    <property type="protein sequence ID" value="TXE12071.1"/>
    <property type="molecule type" value="Genomic_DNA"/>
</dbReference>
<dbReference type="InterPro" id="IPR003781">
    <property type="entry name" value="CoA-bd"/>
</dbReference>
<name>A0A5C7AUJ5_9FLAO</name>
<dbReference type="Proteomes" id="UP000321790">
    <property type="component" value="Unassembled WGS sequence"/>
</dbReference>
<comment type="caution">
    <text evidence="2">The sequence shown here is derived from an EMBL/GenBank/DDBJ whole genome shotgun (WGS) entry which is preliminary data.</text>
</comment>
<dbReference type="RefSeq" id="WP_147134286.1">
    <property type="nucleotide sequence ID" value="NZ_VOSC01000019.1"/>
</dbReference>
<reference evidence="3" key="1">
    <citation type="submission" date="2019-08" db="EMBL/GenBank/DDBJ databases">
        <title>Seonamhaeicola sediminis sp. nov., isolated from marine sediment.</title>
        <authorList>
            <person name="Cao W.R."/>
        </authorList>
    </citation>
    <scope>NUCLEOTIDE SEQUENCE [LARGE SCALE GENOMIC DNA]</scope>
    <source>
        <strain evidence="3">Gy8</strain>
    </source>
</reference>
<dbReference type="Gene3D" id="3.40.50.720">
    <property type="entry name" value="NAD(P)-binding Rossmann-like Domain"/>
    <property type="match status" value="1"/>
</dbReference>
<evidence type="ECO:0000259" key="1">
    <source>
        <dbReference type="Pfam" id="PF13380"/>
    </source>
</evidence>
<keyword evidence="3" id="KW-1185">Reference proteome</keyword>
<organism evidence="2 3">
    <name type="scientific">Seonamhaeicola algicola</name>
    <dbReference type="NCBI Taxonomy" id="1719036"/>
    <lineage>
        <taxon>Bacteria</taxon>
        <taxon>Pseudomonadati</taxon>
        <taxon>Bacteroidota</taxon>
        <taxon>Flavobacteriia</taxon>
        <taxon>Flavobacteriales</taxon>
        <taxon>Flavobacteriaceae</taxon>
    </lineage>
</organism>
<gene>
    <name evidence="2" type="ORF">FUA26_08390</name>
</gene>